<sequence length="65" mass="7595">MYRHLICLHFLFLQNLHHICLFFRISTQALLVNNHPKLNARAYVNRSAISAAILPRDFVVALYIC</sequence>
<organism evidence="2 3">
    <name type="scientific">Ceratodon purpureus</name>
    <name type="common">Fire moss</name>
    <name type="synonym">Dicranum purpureum</name>
    <dbReference type="NCBI Taxonomy" id="3225"/>
    <lineage>
        <taxon>Eukaryota</taxon>
        <taxon>Viridiplantae</taxon>
        <taxon>Streptophyta</taxon>
        <taxon>Embryophyta</taxon>
        <taxon>Bryophyta</taxon>
        <taxon>Bryophytina</taxon>
        <taxon>Bryopsida</taxon>
        <taxon>Dicranidae</taxon>
        <taxon>Pseudoditrichales</taxon>
        <taxon>Ditrichaceae</taxon>
        <taxon>Ceratodon</taxon>
    </lineage>
</organism>
<accession>A0A8T0G5X8</accession>
<evidence type="ECO:0008006" key="4">
    <source>
        <dbReference type="Google" id="ProtNLM"/>
    </source>
</evidence>
<comment type="caution">
    <text evidence="2">The sequence shown here is derived from an EMBL/GenBank/DDBJ whole genome shotgun (WGS) entry which is preliminary data.</text>
</comment>
<dbReference type="EMBL" id="CM026433">
    <property type="protein sequence ID" value="KAG0554686.1"/>
    <property type="molecule type" value="Genomic_DNA"/>
</dbReference>
<evidence type="ECO:0000256" key="1">
    <source>
        <dbReference type="SAM" id="SignalP"/>
    </source>
</evidence>
<name>A0A8T0G5X8_CERPU</name>
<evidence type="ECO:0000313" key="2">
    <source>
        <dbReference type="EMBL" id="KAG0554686.1"/>
    </source>
</evidence>
<dbReference type="AlphaFoldDB" id="A0A8T0G5X8"/>
<protein>
    <recommendedName>
        <fullName evidence="4">Secreted protein</fullName>
    </recommendedName>
</protein>
<feature type="chain" id="PRO_5035917710" description="Secreted protein" evidence="1">
    <location>
        <begin position="23"/>
        <end position="65"/>
    </location>
</feature>
<keyword evidence="3" id="KW-1185">Reference proteome</keyword>
<gene>
    <name evidence="2" type="ORF">KC19_12G110600</name>
</gene>
<keyword evidence="1" id="KW-0732">Signal</keyword>
<feature type="signal peptide" evidence="1">
    <location>
        <begin position="1"/>
        <end position="22"/>
    </location>
</feature>
<proteinExistence type="predicted"/>
<dbReference type="Proteomes" id="UP000822688">
    <property type="component" value="Chromosome 12"/>
</dbReference>
<reference evidence="2" key="1">
    <citation type="submission" date="2020-06" db="EMBL/GenBank/DDBJ databases">
        <title>WGS assembly of Ceratodon purpureus strain R40.</title>
        <authorList>
            <person name="Carey S.B."/>
            <person name="Jenkins J."/>
            <person name="Shu S."/>
            <person name="Lovell J.T."/>
            <person name="Sreedasyam A."/>
            <person name="Maumus F."/>
            <person name="Tiley G.P."/>
            <person name="Fernandez-Pozo N."/>
            <person name="Barry K."/>
            <person name="Chen C."/>
            <person name="Wang M."/>
            <person name="Lipzen A."/>
            <person name="Daum C."/>
            <person name="Saski C.A."/>
            <person name="Payton A.C."/>
            <person name="Mcbreen J.C."/>
            <person name="Conrad R.E."/>
            <person name="Kollar L.M."/>
            <person name="Olsson S."/>
            <person name="Huttunen S."/>
            <person name="Landis J.B."/>
            <person name="Wickett N.J."/>
            <person name="Johnson M.G."/>
            <person name="Rensing S.A."/>
            <person name="Grimwood J."/>
            <person name="Schmutz J."/>
            <person name="Mcdaniel S.F."/>
        </authorList>
    </citation>
    <scope>NUCLEOTIDE SEQUENCE</scope>
    <source>
        <strain evidence="2">R40</strain>
    </source>
</reference>
<evidence type="ECO:0000313" key="3">
    <source>
        <dbReference type="Proteomes" id="UP000822688"/>
    </source>
</evidence>